<dbReference type="PANTHER" id="PTHR30329">
    <property type="entry name" value="STATOR ELEMENT OF FLAGELLAR MOTOR COMPLEX"/>
    <property type="match status" value="1"/>
</dbReference>
<dbReference type="Gene3D" id="3.30.1330.60">
    <property type="entry name" value="OmpA-like domain"/>
    <property type="match status" value="1"/>
</dbReference>
<feature type="compositionally biased region" description="Low complexity" evidence="5">
    <location>
        <begin position="24"/>
        <end position="36"/>
    </location>
</feature>
<gene>
    <name evidence="7" type="ORF">DB32_000422</name>
</gene>
<keyword evidence="3" id="KW-0998">Cell outer membrane</keyword>
<evidence type="ECO:0000256" key="2">
    <source>
        <dbReference type="ARBA" id="ARBA00023136"/>
    </source>
</evidence>
<dbReference type="InterPro" id="IPR006664">
    <property type="entry name" value="OMP_bac"/>
</dbReference>
<dbReference type="InterPro" id="IPR006665">
    <property type="entry name" value="OmpA-like"/>
</dbReference>
<feature type="region of interest" description="Disordered" evidence="5">
    <location>
        <begin position="21"/>
        <end position="60"/>
    </location>
</feature>
<evidence type="ECO:0000259" key="6">
    <source>
        <dbReference type="PROSITE" id="PS51123"/>
    </source>
</evidence>
<dbReference type="InterPro" id="IPR008969">
    <property type="entry name" value="CarboxyPept-like_regulatory"/>
</dbReference>
<dbReference type="KEGG" id="samy:DB32_000422"/>
<evidence type="ECO:0000313" key="7">
    <source>
        <dbReference type="EMBL" id="AKF03273.1"/>
    </source>
</evidence>
<keyword evidence="8" id="KW-1185">Reference proteome</keyword>
<dbReference type="RefSeq" id="WP_053230726.1">
    <property type="nucleotide sequence ID" value="NZ_CP011125.1"/>
</dbReference>
<evidence type="ECO:0000313" key="8">
    <source>
        <dbReference type="Proteomes" id="UP000034883"/>
    </source>
</evidence>
<evidence type="ECO:0000256" key="4">
    <source>
        <dbReference type="PROSITE-ProRule" id="PRU00473"/>
    </source>
</evidence>
<sequence length="284" mass="30614">MSLRRAPLPLVVLLLIGCGGSGGSTSSESSSSSSGSERPASDEFQLSSSDDAGQARGDHPSQITATATEAAMRLFVVDPDVGPIPGIVVKLTGADGRAFYTGETDSAGYAEVLVPTGQRYELEYLSLGRRTTSARVEVPTGPRQDIRLTLRYRRHRRTAPAAASTTTAAAPEQERLVLEDVLFESNSATITPDSFPRLDRVVEYLVHRPSARLRISGHTDNLGDPRRNLRLSEQRAQAVRDYLVQHGIDAGRVEAIGVGDAEPVAPNDTEEGRAQNRRIEVVEL</sequence>
<dbReference type="STRING" id="927083.DB32_000422"/>
<reference evidence="7 8" key="1">
    <citation type="submission" date="2015-03" db="EMBL/GenBank/DDBJ databases">
        <title>Genome assembly of Sandaracinus amylolyticus DSM 53668.</title>
        <authorList>
            <person name="Sharma G."/>
            <person name="Subramanian S."/>
        </authorList>
    </citation>
    <scope>NUCLEOTIDE SEQUENCE [LARGE SCALE GENOMIC DNA]</scope>
    <source>
        <strain evidence="7 8">DSM 53668</strain>
    </source>
</reference>
<dbReference type="GO" id="GO:0009279">
    <property type="term" value="C:cell outer membrane"/>
    <property type="evidence" value="ECO:0007669"/>
    <property type="project" value="UniProtKB-SubCell"/>
</dbReference>
<proteinExistence type="predicted"/>
<keyword evidence="2 4" id="KW-0472">Membrane</keyword>
<dbReference type="SUPFAM" id="SSF103088">
    <property type="entry name" value="OmpA-like"/>
    <property type="match status" value="1"/>
</dbReference>
<dbReference type="SUPFAM" id="SSF49464">
    <property type="entry name" value="Carboxypeptidase regulatory domain-like"/>
    <property type="match status" value="1"/>
</dbReference>
<dbReference type="PROSITE" id="PS51257">
    <property type="entry name" value="PROKAR_LIPOPROTEIN"/>
    <property type="match status" value="1"/>
</dbReference>
<dbReference type="PANTHER" id="PTHR30329:SF21">
    <property type="entry name" value="LIPOPROTEIN YIAD-RELATED"/>
    <property type="match status" value="1"/>
</dbReference>
<evidence type="ECO:0000256" key="1">
    <source>
        <dbReference type="ARBA" id="ARBA00004442"/>
    </source>
</evidence>
<dbReference type="AlphaFoldDB" id="A0A0F6VZ26"/>
<dbReference type="Pfam" id="PF00691">
    <property type="entry name" value="OmpA"/>
    <property type="match status" value="1"/>
</dbReference>
<dbReference type="PRINTS" id="PR01021">
    <property type="entry name" value="OMPADOMAIN"/>
</dbReference>
<dbReference type="OrthoDB" id="9805566at2"/>
<comment type="subcellular location">
    <subcellularLocation>
        <location evidence="1">Cell outer membrane</location>
    </subcellularLocation>
</comment>
<feature type="domain" description="OmpA-like" evidence="6">
    <location>
        <begin position="170"/>
        <end position="284"/>
    </location>
</feature>
<protein>
    <submittedName>
        <fullName evidence="7">Outer membrane protein</fullName>
    </submittedName>
</protein>
<dbReference type="InterPro" id="IPR036737">
    <property type="entry name" value="OmpA-like_sf"/>
</dbReference>
<dbReference type="Proteomes" id="UP000034883">
    <property type="component" value="Chromosome"/>
</dbReference>
<accession>A0A0F6VZ26</accession>
<name>A0A0F6VZ26_9BACT</name>
<organism evidence="7 8">
    <name type="scientific">Sandaracinus amylolyticus</name>
    <dbReference type="NCBI Taxonomy" id="927083"/>
    <lineage>
        <taxon>Bacteria</taxon>
        <taxon>Pseudomonadati</taxon>
        <taxon>Myxococcota</taxon>
        <taxon>Polyangia</taxon>
        <taxon>Polyangiales</taxon>
        <taxon>Sandaracinaceae</taxon>
        <taxon>Sandaracinus</taxon>
    </lineage>
</organism>
<dbReference type="PROSITE" id="PS51123">
    <property type="entry name" value="OMPA_2"/>
    <property type="match status" value="1"/>
</dbReference>
<evidence type="ECO:0000256" key="5">
    <source>
        <dbReference type="SAM" id="MobiDB-lite"/>
    </source>
</evidence>
<dbReference type="CDD" id="cd07185">
    <property type="entry name" value="OmpA_C-like"/>
    <property type="match status" value="1"/>
</dbReference>
<evidence type="ECO:0000256" key="3">
    <source>
        <dbReference type="ARBA" id="ARBA00023237"/>
    </source>
</evidence>
<dbReference type="EMBL" id="CP011125">
    <property type="protein sequence ID" value="AKF03273.1"/>
    <property type="molecule type" value="Genomic_DNA"/>
</dbReference>
<dbReference type="InterPro" id="IPR050330">
    <property type="entry name" value="Bact_OuterMem_StrucFunc"/>
</dbReference>